<evidence type="ECO:0000313" key="2">
    <source>
        <dbReference type="Proteomes" id="UP001330184"/>
    </source>
</evidence>
<dbReference type="AlphaFoldDB" id="A0AA48HAT1"/>
<keyword evidence="2" id="KW-1185">Reference proteome</keyword>
<dbReference type="PANTHER" id="PTHR32305:SF15">
    <property type="entry name" value="PROTEIN RHSA-RELATED"/>
    <property type="match status" value="1"/>
</dbReference>
<dbReference type="Gene3D" id="2.180.10.10">
    <property type="entry name" value="RHS repeat-associated core"/>
    <property type="match status" value="1"/>
</dbReference>
<dbReference type="PANTHER" id="PTHR32305">
    <property type="match status" value="1"/>
</dbReference>
<dbReference type="NCBIfam" id="TIGR03696">
    <property type="entry name" value="Rhs_assc_core"/>
    <property type="match status" value="1"/>
</dbReference>
<proteinExistence type="predicted"/>
<name>A0AA48HAT1_9FLAO</name>
<evidence type="ECO:0008006" key="3">
    <source>
        <dbReference type="Google" id="ProtNLM"/>
    </source>
</evidence>
<dbReference type="Proteomes" id="UP001330184">
    <property type="component" value="Chromosome"/>
</dbReference>
<gene>
    <name evidence="1" type="ORF">MACH07_22910</name>
</gene>
<evidence type="ECO:0000313" key="1">
    <source>
        <dbReference type="EMBL" id="BDW93459.1"/>
    </source>
</evidence>
<dbReference type="InterPro" id="IPR022385">
    <property type="entry name" value="Rhs_assc_core"/>
</dbReference>
<protein>
    <recommendedName>
        <fullName evidence="3">RHS repeat-associated core domain-containing protein</fullName>
    </recommendedName>
</protein>
<sequence>MKEHYEDEALMNTTYYVRDVNGQVMAVYSNAGGVFTLMEQPVYGAGRIGIAYNGANYTKTYVYELTDHLGNVRAVFTKNNNDANLEGYTDYYPFGMPMPNRQMMDANGYRYKFQGQEKDPETGKEAFQLRLWDSRIGRWLTTDPYGQYNSPYVGMGNDPINGIDPDGGWKTKFGAWLWKTFNGGGEIVGEKGNWSVAQQGADGWDTFITNGEFDSFGYTSINSITTQVNSNTLIDYNTVTQEAKYKFLYPNDLGDWNTKGSDGKYWIGCLSCHSDSGAYRYAAYNSQERYIGNNIAITANLAMTLPLAATSSATGASEDLFTVTNQSAGKTNVVVNRGTAGGFYNRLNPSWNGTLPQTGYESFKTVDGTRVLLYGPNLSNQNQATVKIITRDNYKMIMRFIDGF</sequence>
<dbReference type="RefSeq" id="WP_338193994.1">
    <property type="nucleotide sequence ID" value="NZ_AP027268.1"/>
</dbReference>
<dbReference type="InterPro" id="IPR050708">
    <property type="entry name" value="T6SS_VgrG/RHS"/>
</dbReference>
<dbReference type="EMBL" id="AP027268">
    <property type="protein sequence ID" value="BDW93459.1"/>
    <property type="molecule type" value="Genomic_DNA"/>
</dbReference>
<organism evidence="1 2">
    <name type="scientific">Flagellimonas marinaquae</name>
    <dbReference type="NCBI Taxonomy" id="254955"/>
    <lineage>
        <taxon>Bacteria</taxon>
        <taxon>Pseudomonadati</taxon>
        <taxon>Bacteroidota</taxon>
        <taxon>Flavobacteriia</taxon>
        <taxon>Flavobacteriales</taxon>
        <taxon>Flavobacteriaceae</taxon>
        <taxon>Flagellimonas</taxon>
    </lineage>
</organism>
<reference evidence="1 2" key="1">
    <citation type="submission" date="2023-01" db="EMBL/GenBank/DDBJ databases">
        <title>Complete genome sequence of Muricauda aquimarina strain IFOP_LL357.</title>
        <authorList>
            <person name="Gajardo G."/>
            <person name="Ueki S."/>
            <person name="Maruyama F."/>
        </authorList>
    </citation>
    <scope>NUCLEOTIDE SEQUENCE [LARGE SCALE GENOMIC DNA]</scope>
    <source>
        <strain evidence="1 2">IFOP_LL357</strain>
    </source>
</reference>
<accession>A0AA48HAT1</accession>